<name>A0A4V1YSU7_9BACE</name>
<dbReference type="CDD" id="cd17260">
    <property type="entry name" value="RMtype1_S_EcoEI-TRD1-CR1_like"/>
    <property type="match status" value="1"/>
</dbReference>
<evidence type="ECO:0000313" key="4">
    <source>
        <dbReference type="EMBL" id="RYT70820.1"/>
    </source>
</evidence>
<dbReference type="EMBL" id="RCXL01000025">
    <property type="protein sequence ID" value="RYT70820.1"/>
    <property type="molecule type" value="Genomic_DNA"/>
</dbReference>
<keyword evidence="4" id="KW-0540">Nuclease</keyword>
<dbReference type="Proteomes" id="UP000291917">
    <property type="component" value="Unassembled WGS sequence"/>
</dbReference>
<reference evidence="3 6" key="1">
    <citation type="journal article" date="2019" name="Nat. Med.">
        <title>A library of human gut bacterial isolates paired with longitudinal multiomics data enables mechanistic microbiome research.</title>
        <authorList>
            <person name="Poyet M."/>
            <person name="Groussin M."/>
            <person name="Gibbons S.M."/>
            <person name="Avila-Pacheco J."/>
            <person name="Jiang X."/>
            <person name="Kearney S.M."/>
            <person name="Perrotta A.R."/>
            <person name="Berdy B."/>
            <person name="Zhao S."/>
            <person name="Lieberman T.D."/>
            <person name="Swanson P.K."/>
            <person name="Smith M."/>
            <person name="Roesemann S."/>
            <person name="Alexander J.E."/>
            <person name="Rich S.A."/>
            <person name="Livny J."/>
            <person name="Vlamakis H."/>
            <person name="Clish C."/>
            <person name="Bullock K."/>
            <person name="Deik A."/>
            <person name="Scott J."/>
            <person name="Pierce K.A."/>
            <person name="Xavier R.J."/>
            <person name="Alm E.J."/>
        </authorList>
    </citation>
    <scope>NUCLEOTIDE SEQUENCE [LARGE SCALE GENOMIC DNA]</scope>
    <source>
        <strain evidence="3 6">BIOML-A1</strain>
    </source>
</reference>
<dbReference type="PANTHER" id="PTHR43140">
    <property type="entry name" value="TYPE-1 RESTRICTION ENZYME ECOKI SPECIFICITY PROTEIN"/>
    <property type="match status" value="1"/>
</dbReference>
<dbReference type="GO" id="GO:0003677">
    <property type="term" value="F:DNA binding"/>
    <property type="evidence" value="ECO:0007669"/>
    <property type="project" value="UniProtKB-KW"/>
</dbReference>
<dbReference type="GO" id="GO:0009307">
    <property type="term" value="P:DNA restriction-modification system"/>
    <property type="evidence" value="ECO:0007669"/>
    <property type="project" value="UniProtKB-KW"/>
</dbReference>
<dbReference type="Proteomes" id="UP000335496">
    <property type="component" value="Unassembled WGS sequence"/>
</dbReference>
<protein>
    <submittedName>
        <fullName evidence="4">Restriction endonuclease subunit S</fullName>
    </submittedName>
</protein>
<dbReference type="SUPFAM" id="SSF116734">
    <property type="entry name" value="DNA methylase specificity domain"/>
    <property type="match status" value="1"/>
</dbReference>
<sequence>MNGKQLKNSILQWAIQGKLVPQDPNDEPASVLLERIRTEKAKLVKEKKIKKDKNESIIYRGEDNSYYEKFLATGEIKCIDEEIPFEIPATWEWARFSTIVNMSPTVLAEDDVNAAFMPMALINAGYSSGYSYETKNWSLIKTGFTKLAVGDIAFAKITPCFQNRKSFILEDVPGKVAAATTELNVLRLYGQTLYAWYVLYFLKSDYFIKEAKYKGTAGQQRVLSSYIQNKLFPIPPYNEQYRIVEKIREVLPVVDKYDKSQKELDKLNALIVDKLKKSILQEAIQGRLVLQIAEEGTAQELLEQIKLEKQKLVKEGKLKKSALNESVIFRGDDNKYYEQVGKKCLDITEQIPFETP</sequence>
<organism evidence="4 5">
    <name type="scientific">Bacteroides eggerthii</name>
    <dbReference type="NCBI Taxonomy" id="28111"/>
    <lineage>
        <taxon>Bacteria</taxon>
        <taxon>Pseudomonadati</taxon>
        <taxon>Bacteroidota</taxon>
        <taxon>Bacteroidia</taxon>
        <taxon>Bacteroidales</taxon>
        <taxon>Bacteroidaceae</taxon>
        <taxon>Bacteroides</taxon>
    </lineage>
</organism>
<evidence type="ECO:0000256" key="2">
    <source>
        <dbReference type="ARBA" id="ARBA00023125"/>
    </source>
</evidence>
<dbReference type="RefSeq" id="WP_130089052.1">
    <property type="nucleotide sequence ID" value="NZ_RCXL01000025.1"/>
</dbReference>
<keyword evidence="1" id="KW-0680">Restriction system</keyword>
<dbReference type="Gene3D" id="3.90.220.20">
    <property type="entry name" value="DNA methylase specificity domains"/>
    <property type="match status" value="1"/>
</dbReference>
<comment type="caution">
    <text evidence="4">The sequence shown here is derived from an EMBL/GenBank/DDBJ whole genome shotgun (WGS) entry which is preliminary data.</text>
</comment>
<proteinExistence type="predicted"/>
<dbReference type="AlphaFoldDB" id="A0A4V1YSU7"/>
<keyword evidence="4" id="KW-0378">Hydrolase</keyword>
<dbReference type="GO" id="GO:0004519">
    <property type="term" value="F:endonuclease activity"/>
    <property type="evidence" value="ECO:0007669"/>
    <property type="project" value="UniProtKB-KW"/>
</dbReference>
<dbReference type="PANTHER" id="PTHR43140:SF1">
    <property type="entry name" value="TYPE I RESTRICTION ENZYME ECOKI SPECIFICITY SUBUNIT"/>
    <property type="match status" value="1"/>
</dbReference>
<keyword evidence="4" id="KW-0255">Endonuclease</keyword>
<gene>
    <name evidence="4" type="ORF">EAJ03_14600</name>
    <name evidence="3" type="ORF">F2Z23_14805</name>
</gene>
<keyword evidence="2" id="KW-0238">DNA-binding</keyword>
<evidence type="ECO:0000313" key="5">
    <source>
        <dbReference type="Proteomes" id="UP000291917"/>
    </source>
</evidence>
<feature type="non-terminal residue" evidence="4">
    <location>
        <position position="356"/>
    </location>
</feature>
<dbReference type="EMBL" id="VVZX01000023">
    <property type="protein sequence ID" value="KAA5271482.1"/>
    <property type="molecule type" value="Genomic_DNA"/>
</dbReference>
<dbReference type="InterPro" id="IPR051212">
    <property type="entry name" value="Type-I_RE_S_subunit"/>
</dbReference>
<dbReference type="InterPro" id="IPR044946">
    <property type="entry name" value="Restrct_endonuc_typeI_TRD_sf"/>
</dbReference>
<evidence type="ECO:0000313" key="3">
    <source>
        <dbReference type="EMBL" id="KAA5271482.1"/>
    </source>
</evidence>
<accession>A0A4V1YSU7</accession>
<reference evidence="4 5" key="2">
    <citation type="journal article" date="2019" name="Science, e1252229">
        <title>Invertible promoters mediate bacterial phase variation, antibiotic resistance, and host adaptation in the gut.</title>
        <authorList>
            <person name="Jiang X."/>
            <person name="Hall A.B."/>
            <person name="Arthur T.D."/>
            <person name="Plichta D.R."/>
            <person name="Covington C.T."/>
            <person name="Poyet M."/>
            <person name="Crothers J."/>
            <person name="Moses P.L."/>
            <person name="Tolonen A.C."/>
            <person name="Vlamakis H."/>
            <person name="Alm E.J."/>
            <person name="Xavier R.J."/>
        </authorList>
    </citation>
    <scope>NUCLEOTIDE SEQUENCE [LARGE SCALE GENOMIC DNA]</scope>
    <source>
        <strain evidence="5">bj_0095</strain>
        <strain evidence="4">Bj_0095</strain>
    </source>
</reference>
<evidence type="ECO:0000313" key="6">
    <source>
        <dbReference type="Proteomes" id="UP000335496"/>
    </source>
</evidence>
<keyword evidence="6" id="KW-1185">Reference proteome</keyword>
<evidence type="ECO:0000256" key="1">
    <source>
        <dbReference type="ARBA" id="ARBA00022747"/>
    </source>
</evidence>